<dbReference type="Pfam" id="PF02470">
    <property type="entry name" value="MlaD"/>
    <property type="match status" value="1"/>
</dbReference>
<gene>
    <name evidence="3" type="ORF">NW209_00135</name>
</gene>
<keyword evidence="1" id="KW-1133">Transmembrane helix</keyword>
<name>A0AAW5N782_9BACT</name>
<dbReference type="Proteomes" id="UP001204579">
    <property type="component" value="Unassembled WGS sequence"/>
</dbReference>
<protein>
    <submittedName>
        <fullName evidence="3">MlaD family protein</fullName>
    </submittedName>
</protein>
<evidence type="ECO:0000313" key="3">
    <source>
        <dbReference type="EMBL" id="MCR8872444.1"/>
    </source>
</evidence>
<proteinExistence type="predicted"/>
<dbReference type="InterPro" id="IPR052336">
    <property type="entry name" value="MlaD_Phospholipid_Transporter"/>
</dbReference>
<sequence length="295" mass="32347">MRKEVKIGLAGIGALLVLFFGINYLKGVNMLKPESYYYVEFTDINGLANSSPVFANGLKVGLVRDIQYNYQKPGHVVVGIDMDEKMRIPKGSYADLVTEMLGTVKINLVLDFNSTTYYAAGDTIQGRANPGIMGVAEKELLPKVEQMMPKLDSILSSLNQLLADPALKNTLHNAEQLTASLNATSKQLNTLMSKDVPALTGNITTITEDLKQISGNLKNIDYASTFIKVDSTLQNVRLLTDKLNRKDNSLGLLLNDSSLYNNLSATAGNAASLLEDLQAHPKRYVHFSLFGKKDK</sequence>
<dbReference type="GeneID" id="82442126"/>
<feature type="transmembrane region" description="Helical" evidence="1">
    <location>
        <begin position="7"/>
        <end position="25"/>
    </location>
</feature>
<keyword evidence="1" id="KW-0472">Membrane</keyword>
<dbReference type="EMBL" id="JANRHJ010000001">
    <property type="protein sequence ID" value="MCR8872444.1"/>
    <property type="molecule type" value="Genomic_DNA"/>
</dbReference>
<reference evidence="3 4" key="1">
    <citation type="submission" date="2022-08" db="EMBL/GenBank/DDBJ databases">
        <authorList>
            <person name="Zeman M."/>
            <person name="Kubasova T."/>
        </authorList>
    </citation>
    <scope>NUCLEOTIDE SEQUENCE [LARGE SCALE GENOMIC DNA]</scope>
    <source>
        <strain evidence="3 4">ET62</strain>
    </source>
</reference>
<comment type="caution">
    <text evidence="3">The sequence shown here is derived from an EMBL/GenBank/DDBJ whole genome shotgun (WGS) entry which is preliminary data.</text>
</comment>
<dbReference type="RefSeq" id="WP_018709581.1">
    <property type="nucleotide sequence ID" value="NZ_CALULB010000009.1"/>
</dbReference>
<feature type="domain" description="Mce/MlaD" evidence="2">
    <location>
        <begin position="35"/>
        <end position="101"/>
    </location>
</feature>
<evidence type="ECO:0000256" key="1">
    <source>
        <dbReference type="SAM" id="Phobius"/>
    </source>
</evidence>
<dbReference type="PANTHER" id="PTHR33371:SF4">
    <property type="entry name" value="INTERMEMBRANE PHOSPHOLIPID TRANSPORT SYSTEM BINDING PROTEIN MLAD"/>
    <property type="match status" value="1"/>
</dbReference>
<keyword evidence="4" id="KW-1185">Reference proteome</keyword>
<accession>A0AAW5N782</accession>
<dbReference type="PANTHER" id="PTHR33371">
    <property type="entry name" value="INTERMEMBRANE PHOSPHOLIPID TRANSPORT SYSTEM BINDING PROTEIN MLAD-RELATED"/>
    <property type="match status" value="1"/>
</dbReference>
<evidence type="ECO:0000259" key="2">
    <source>
        <dbReference type="Pfam" id="PF02470"/>
    </source>
</evidence>
<keyword evidence="1" id="KW-0812">Transmembrane</keyword>
<dbReference type="InterPro" id="IPR003399">
    <property type="entry name" value="Mce/MlaD"/>
</dbReference>
<organism evidence="3 4">
    <name type="scientific">Phocaeicola barnesiae</name>
    <dbReference type="NCBI Taxonomy" id="376804"/>
    <lineage>
        <taxon>Bacteria</taxon>
        <taxon>Pseudomonadati</taxon>
        <taxon>Bacteroidota</taxon>
        <taxon>Bacteroidia</taxon>
        <taxon>Bacteroidales</taxon>
        <taxon>Bacteroidaceae</taxon>
        <taxon>Phocaeicola</taxon>
    </lineage>
</organism>
<dbReference type="AlphaFoldDB" id="A0AAW5N782"/>
<evidence type="ECO:0000313" key="4">
    <source>
        <dbReference type="Proteomes" id="UP001204579"/>
    </source>
</evidence>